<feature type="transmembrane region" description="Helical" evidence="1">
    <location>
        <begin position="171"/>
        <end position="189"/>
    </location>
</feature>
<evidence type="ECO:0000256" key="1">
    <source>
        <dbReference type="SAM" id="Phobius"/>
    </source>
</evidence>
<dbReference type="Proteomes" id="UP000789342">
    <property type="component" value="Unassembled WGS sequence"/>
</dbReference>
<proteinExistence type="predicted"/>
<feature type="transmembrane region" description="Helical" evidence="1">
    <location>
        <begin position="21"/>
        <end position="38"/>
    </location>
</feature>
<feature type="transmembrane region" description="Helical" evidence="1">
    <location>
        <begin position="50"/>
        <end position="67"/>
    </location>
</feature>
<sequence>MNSLDPQYNQQLKKISEDKEVIFTTIGFIILIMIHRLYGADWTYGDYRLLQLATLIIMDLYVFELLYRPEAKILLVIHRLLIIGVTLFGYYVLNVTERMNSSAESIVLLLQVTTDKMTSIDLLFNEITPTWVQKLTIFQEMLTKIGTLAWCYFMWEKDTIGDYDNSKIEKAWSIIFPSCVFILILTQAWSEFLKNQQEKDCKKDCKKEEALTIVIEMPGKN</sequence>
<comment type="caution">
    <text evidence="2">The sequence shown here is derived from an EMBL/GenBank/DDBJ whole genome shotgun (WGS) entry which is preliminary data.</text>
</comment>
<keyword evidence="1" id="KW-0472">Membrane</keyword>
<accession>A0A9N9CR84</accession>
<organism evidence="2 3">
    <name type="scientific">Acaulospora morrowiae</name>
    <dbReference type="NCBI Taxonomy" id="94023"/>
    <lineage>
        <taxon>Eukaryota</taxon>
        <taxon>Fungi</taxon>
        <taxon>Fungi incertae sedis</taxon>
        <taxon>Mucoromycota</taxon>
        <taxon>Glomeromycotina</taxon>
        <taxon>Glomeromycetes</taxon>
        <taxon>Diversisporales</taxon>
        <taxon>Acaulosporaceae</taxon>
        <taxon>Acaulospora</taxon>
    </lineage>
</organism>
<feature type="transmembrane region" description="Helical" evidence="1">
    <location>
        <begin position="74"/>
        <end position="93"/>
    </location>
</feature>
<gene>
    <name evidence="2" type="ORF">AMORRO_LOCUS8093</name>
</gene>
<reference evidence="2" key="1">
    <citation type="submission" date="2021-06" db="EMBL/GenBank/DDBJ databases">
        <authorList>
            <person name="Kallberg Y."/>
            <person name="Tangrot J."/>
            <person name="Rosling A."/>
        </authorList>
    </citation>
    <scope>NUCLEOTIDE SEQUENCE</scope>
    <source>
        <strain evidence="2">CL551</strain>
    </source>
</reference>
<keyword evidence="3" id="KW-1185">Reference proteome</keyword>
<protein>
    <submittedName>
        <fullName evidence="2">4059_t:CDS:1</fullName>
    </submittedName>
</protein>
<dbReference type="OrthoDB" id="10010954at2759"/>
<evidence type="ECO:0000313" key="2">
    <source>
        <dbReference type="EMBL" id="CAG8608153.1"/>
    </source>
</evidence>
<evidence type="ECO:0000313" key="3">
    <source>
        <dbReference type="Proteomes" id="UP000789342"/>
    </source>
</evidence>
<dbReference type="AlphaFoldDB" id="A0A9N9CR84"/>
<dbReference type="EMBL" id="CAJVPV010006651">
    <property type="protein sequence ID" value="CAG8608153.1"/>
    <property type="molecule type" value="Genomic_DNA"/>
</dbReference>
<name>A0A9N9CR84_9GLOM</name>
<keyword evidence="1" id="KW-1133">Transmembrane helix</keyword>
<keyword evidence="1" id="KW-0812">Transmembrane</keyword>